<dbReference type="EMBL" id="CP019948">
    <property type="protein sequence ID" value="ARN81429.1"/>
    <property type="molecule type" value="Genomic_DNA"/>
</dbReference>
<dbReference type="Gene3D" id="6.10.10.120">
    <property type="entry name" value="Antitoxin ParD1-like"/>
    <property type="match status" value="1"/>
</dbReference>
<evidence type="ECO:0000313" key="1">
    <source>
        <dbReference type="EMBL" id="ARN81429.1"/>
    </source>
</evidence>
<accession>A0A1W6MVC0</accession>
<dbReference type="RefSeq" id="WP_085771536.1">
    <property type="nucleotide sequence ID" value="NZ_AP027149.1"/>
</dbReference>
<dbReference type="STRING" id="655015.B1812_10490"/>
<organism evidence="1 2">
    <name type="scientific">Methylocystis bryophila</name>
    <dbReference type="NCBI Taxonomy" id="655015"/>
    <lineage>
        <taxon>Bacteria</taxon>
        <taxon>Pseudomonadati</taxon>
        <taxon>Pseudomonadota</taxon>
        <taxon>Alphaproteobacteria</taxon>
        <taxon>Hyphomicrobiales</taxon>
        <taxon>Methylocystaceae</taxon>
        <taxon>Methylocystis</taxon>
    </lineage>
</organism>
<dbReference type="OrthoDB" id="9815501at2"/>
<name>A0A1W6MVC0_9HYPH</name>
<dbReference type="InterPro" id="IPR022789">
    <property type="entry name" value="ParD"/>
</dbReference>
<sequence length="81" mass="8954">MNIAISARWEKFVEDLVRSGRYASPAEVLELGLSFLEAREAQQEALRKTIAASLAEGGEHAIGVARAHVERKHKELEAKGR</sequence>
<protein>
    <submittedName>
        <fullName evidence="1">CopG family transcriptional regulator</fullName>
    </submittedName>
</protein>
<dbReference type="Pfam" id="PF03693">
    <property type="entry name" value="ParD_antitoxin"/>
    <property type="match status" value="1"/>
</dbReference>
<proteinExistence type="predicted"/>
<evidence type="ECO:0000313" key="2">
    <source>
        <dbReference type="Proteomes" id="UP000193978"/>
    </source>
</evidence>
<dbReference type="InterPro" id="IPR038296">
    <property type="entry name" value="ParD_sf"/>
</dbReference>
<reference evidence="1 2" key="1">
    <citation type="submission" date="2017-02" db="EMBL/GenBank/DDBJ databases">
        <authorList>
            <person name="Peterson S.W."/>
        </authorList>
    </citation>
    <scope>NUCLEOTIDE SEQUENCE [LARGE SCALE GENOMIC DNA]</scope>
    <source>
        <strain evidence="1 2">S285</strain>
    </source>
</reference>
<gene>
    <name evidence="1" type="ORF">B1812_10490</name>
</gene>
<dbReference type="AlphaFoldDB" id="A0A1W6MVC0"/>
<dbReference type="Proteomes" id="UP000193978">
    <property type="component" value="Chromosome"/>
</dbReference>
<keyword evidence="2" id="KW-1185">Reference proteome</keyword>
<dbReference type="KEGG" id="mbry:B1812_10490"/>